<comment type="caution">
    <text evidence="1">The sequence shown here is derived from an EMBL/GenBank/DDBJ whole genome shotgun (WGS) entry which is preliminary data.</text>
</comment>
<name>A0A9W4WYE6_9GLOM</name>
<accession>A0A9W4WYE6</accession>
<dbReference type="AlphaFoldDB" id="A0A9W4WYE6"/>
<feature type="non-terminal residue" evidence="1">
    <location>
        <position position="45"/>
    </location>
</feature>
<dbReference type="EMBL" id="CAMKVN010002552">
    <property type="protein sequence ID" value="CAI2181587.1"/>
    <property type="molecule type" value="Genomic_DNA"/>
</dbReference>
<dbReference type="Proteomes" id="UP001153678">
    <property type="component" value="Unassembled WGS sequence"/>
</dbReference>
<evidence type="ECO:0000313" key="1">
    <source>
        <dbReference type="EMBL" id="CAI2181587.1"/>
    </source>
</evidence>
<sequence length="45" mass="5333">VLSNDVFLKWYFIFLSADPVKVFEEVYYIRSLKLEKACCQGDLNK</sequence>
<proteinExistence type="predicted"/>
<organism evidence="1 2">
    <name type="scientific">Funneliformis geosporum</name>
    <dbReference type="NCBI Taxonomy" id="1117311"/>
    <lineage>
        <taxon>Eukaryota</taxon>
        <taxon>Fungi</taxon>
        <taxon>Fungi incertae sedis</taxon>
        <taxon>Mucoromycota</taxon>
        <taxon>Glomeromycotina</taxon>
        <taxon>Glomeromycetes</taxon>
        <taxon>Glomerales</taxon>
        <taxon>Glomeraceae</taxon>
        <taxon>Funneliformis</taxon>
    </lineage>
</organism>
<reference evidence="1" key="1">
    <citation type="submission" date="2022-08" db="EMBL/GenBank/DDBJ databases">
        <authorList>
            <person name="Kallberg Y."/>
            <person name="Tangrot J."/>
            <person name="Rosling A."/>
        </authorList>
    </citation>
    <scope>NUCLEOTIDE SEQUENCE</scope>
    <source>
        <strain evidence="1">Wild A</strain>
    </source>
</reference>
<evidence type="ECO:0000313" key="2">
    <source>
        <dbReference type="Proteomes" id="UP001153678"/>
    </source>
</evidence>
<protein>
    <submittedName>
        <fullName evidence="1">17332_t:CDS:1</fullName>
    </submittedName>
</protein>
<gene>
    <name evidence="1" type="ORF">FWILDA_LOCUS10161</name>
</gene>
<keyword evidence="2" id="KW-1185">Reference proteome</keyword>